<dbReference type="Proteomes" id="UP001165065">
    <property type="component" value="Unassembled WGS sequence"/>
</dbReference>
<dbReference type="OrthoDB" id="1476984at2759"/>
<dbReference type="InterPro" id="IPR005129">
    <property type="entry name" value="GTPase_ArgK"/>
</dbReference>
<dbReference type="EMBL" id="BRYA01000046">
    <property type="protein sequence ID" value="GMI34711.1"/>
    <property type="molecule type" value="Genomic_DNA"/>
</dbReference>
<keyword evidence="3" id="KW-1185">Reference proteome</keyword>
<name>A0A9W7L5V4_9STRA</name>
<evidence type="ECO:0000313" key="2">
    <source>
        <dbReference type="EMBL" id="GMI34711.1"/>
    </source>
</evidence>
<comment type="caution">
    <text evidence="2">The sequence shown here is derived from an EMBL/GenBank/DDBJ whole genome shotgun (WGS) entry which is preliminary data.</text>
</comment>
<sequence length="397" mass="43025">MPEVSRHFTSSQFIASKEQNTTLGGLTARTTGILRTLLDSGSSRQARRLALSRAVTLIESTEARRKEQASIMLQAISDASLVDCPPVESSPSSASGAFRVGFAGPPGAGKSSFIEKFGLHVLGVDADGKPTRSLASESPYMASFSPSTMAVLSIDPSSSYSGGSILGDKTRMPELSRHPDCFIRPSPTSTNLGGINAYTNDVIQLCQAGGYDLVVVETVGVGQSEVEVDKAVDMLILLVPPGGGDELQGVKKGIVEVADMLIVNKADGALLTTARHTCADYRGAVKWQGRGKSDIREGWKVPVLMVSAKENTGVDKVWEQVMKFKEVQSKNGGLEEKRRRQGKYWMWKQVQEIIRLKTESDDKLKEKANTLDRALMEGKVTPRLAALQLMEAFFDKR</sequence>
<comment type="similarity">
    <text evidence="1">Belongs to the SIMIBI class G3E GTPase family. ArgK/MeaB subfamily.</text>
</comment>
<proteinExistence type="inferred from homology"/>
<dbReference type="PANTHER" id="PTHR23408">
    <property type="entry name" value="METHYLMALONYL-COA MUTASE"/>
    <property type="match status" value="1"/>
</dbReference>
<dbReference type="Gene3D" id="1.20.5.170">
    <property type="match status" value="1"/>
</dbReference>
<accession>A0A9W7L5V4</accession>
<dbReference type="GO" id="GO:0005525">
    <property type="term" value="F:GTP binding"/>
    <property type="evidence" value="ECO:0007669"/>
    <property type="project" value="InterPro"/>
</dbReference>
<dbReference type="SUPFAM" id="SSF52540">
    <property type="entry name" value="P-loop containing nucleoside triphosphate hydrolases"/>
    <property type="match status" value="1"/>
</dbReference>
<evidence type="ECO:0000256" key="1">
    <source>
        <dbReference type="ARBA" id="ARBA00009625"/>
    </source>
</evidence>
<gene>
    <name evidence="2" type="ORF">TrCOL_g8256</name>
</gene>
<organism evidence="2 3">
    <name type="scientific">Triparma columacea</name>
    <dbReference type="NCBI Taxonomy" id="722753"/>
    <lineage>
        <taxon>Eukaryota</taxon>
        <taxon>Sar</taxon>
        <taxon>Stramenopiles</taxon>
        <taxon>Ochrophyta</taxon>
        <taxon>Bolidophyceae</taxon>
        <taxon>Parmales</taxon>
        <taxon>Triparmaceae</taxon>
        <taxon>Triparma</taxon>
    </lineage>
</organism>
<evidence type="ECO:0000313" key="3">
    <source>
        <dbReference type="Proteomes" id="UP001165065"/>
    </source>
</evidence>
<dbReference type="Pfam" id="PF03308">
    <property type="entry name" value="MeaB"/>
    <property type="match status" value="2"/>
</dbReference>
<dbReference type="InterPro" id="IPR027417">
    <property type="entry name" value="P-loop_NTPase"/>
</dbReference>
<dbReference type="CDD" id="cd03114">
    <property type="entry name" value="MMAA-like"/>
    <property type="match status" value="1"/>
</dbReference>
<dbReference type="Gene3D" id="1.10.287.130">
    <property type="match status" value="1"/>
</dbReference>
<dbReference type="GO" id="GO:0003924">
    <property type="term" value="F:GTPase activity"/>
    <property type="evidence" value="ECO:0007669"/>
    <property type="project" value="InterPro"/>
</dbReference>
<dbReference type="AlphaFoldDB" id="A0A9W7L5V4"/>
<protein>
    <submittedName>
        <fullName evidence="2">Uncharacterized protein</fullName>
    </submittedName>
</protein>
<dbReference type="PANTHER" id="PTHR23408:SF3">
    <property type="entry name" value="METHYLMALONIC ACIDURIA TYPE A PROTEIN, MITOCHONDRIAL"/>
    <property type="match status" value="1"/>
</dbReference>
<dbReference type="Gene3D" id="3.40.50.300">
    <property type="entry name" value="P-loop containing nucleotide triphosphate hydrolases"/>
    <property type="match status" value="1"/>
</dbReference>
<dbReference type="GO" id="GO:0005737">
    <property type="term" value="C:cytoplasm"/>
    <property type="evidence" value="ECO:0007669"/>
    <property type="project" value="TreeGrafter"/>
</dbReference>
<reference evidence="3" key="1">
    <citation type="journal article" date="2023" name="Commun. Biol.">
        <title>Genome analysis of Parmales, the sister group of diatoms, reveals the evolutionary specialization of diatoms from phago-mixotrophs to photoautotrophs.</title>
        <authorList>
            <person name="Ban H."/>
            <person name="Sato S."/>
            <person name="Yoshikawa S."/>
            <person name="Yamada K."/>
            <person name="Nakamura Y."/>
            <person name="Ichinomiya M."/>
            <person name="Sato N."/>
            <person name="Blanc-Mathieu R."/>
            <person name="Endo H."/>
            <person name="Kuwata A."/>
            <person name="Ogata H."/>
        </authorList>
    </citation>
    <scope>NUCLEOTIDE SEQUENCE [LARGE SCALE GENOMIC DNA]</scope>
</reference>